<dbReference type="SMART" id="SM00369">
    <property type="entry name" value="LRR_TYP"/>
    <property type="match status" value="6"/>
</dbReference>
<dbReference type="SMART" id="SM00364">
    <property type="entry name" value="LRR_BAC"/>
    <property type="match status" value="6"/>
</dbReference>
<dbReference type="InterPro" id="IPR032675">
    <property type="entry name" value="LRR_dom_sf"/>
</dbReference>
<dbReference type="InterPro" id="IPR003591">
    <property type="entry name" value="Leu-rich_rpt_typical-subtyp"/>
</dbReference>
<evidence type="ECO:0000313" key="5">
    <source>
        <dbReference type="Proteomes" id="UP000011083"/>
    </source>
</evidence>
<dbReference type="InterPro" id="IPR001611">
    <property type="entry name" value="Leu-rich_rpt"/>
</dbReference>
<dbReference type="AlphaFoldDB" id="L8GX77"/>
<dbReference type="InterPro" id="IPR050216">
    <property type="entry name" value="LRR_domain-containing"/>
</dbReference>
<keyword evidence="2" id="KW-0677">Repeat</keyword>
<proteinExistence type="predicted"/>
<gene>
    <name evidence="4" type="ORF">ACA1_058190</name>
</gene>
<feature type="compositionally biased region" description="Acidic residues" evidence="3">
    <location>
        <begin position="711"/>
        <end position="733"/>
    </location>
</feature>
<dbReference type="VEuPathDB" id="AmoebaDB:ACA1_058190"/>
<keyword evidence="1" id="KW-0433">Leucine-rich repeat</keyword>
<dbReference type="PANTHER" id="PTHR48051">
    <property type="match status" value="1"/>
</dbReference>
<evidence type="ECO:0000313" key="4">
    <source>
        <dbReference type="EMBL" id="ELR17163.1"/>
    </source>
</evidence>
<dbReference type="GO" id="GO:0005737">
    <property type="term" value="C:cytoplasm"/>
    <property type="evidence" value="ECO:0007669"/>
    <property type="project" value="TreeGrafter"/>
</dbReference>
<feature type="compositionally biased region" description="Basic and acidic residues" evidence="3">
    <location>
        <begin position="640"/>
        <end position="657"/>
    </location>
</feature>
<dbReference type="EMBL" id="KB007974">
    <property type="protein sequence ID" value="ELR17163.1"/>
    <property type="molecule type" value="Genomic_DNA"/>
</dbReference>
<dbReference type="InterPro" id="IPR025875">
    <property type="entry name" value="Leu-rich_rpt_4"/>
</dbReference>
<feature type="region of interest" description="Disordered" evidence="3">
    <location>
        <begin position="640"/>
        <end position="666"/>
    </location>
</feature>
<dbReference type="PANTHER" id="PTHR48051:SF54">
    <property type="entry name" value="LEUCINE-RICH REPEAT-CONTAINING PROTEIN"/>
    <property type="match status" value="1"/>
</dbReference>
<evidence type="ECO:0000256" key="2">
    <source>
        <dbReference type="ARBA" id="ARBA00022737"/>
    </source>
</evidence>
<dbReference type="RefSeq" id="XP_004339176.1">
    <property type="nucleotide sequence ID" value="XM_004339128.1"/>
</dbReference>
<dbReference type="SUPFAM" id="SSF52058">
    <property type="entry name" value="L domain-like"/>
    <property type="match status" value="1"/>
</dbReference>
<keyword evidence="5" id="KW-1185">Reference proteome</keyword>
<dbReference type="OrthoDB" id="10022853at2759"/>
<feature type="region of interest" description="Disordered" evidence="3">
    <location>
        <begin position="705"/>
        <end position="742"/>
    </location>
</feature>
<protein>
    <submittedName>
        <fullName evidence="4">Leucine rich repeat domain containing protein</fullName>
    </submittedName>
</protein>
<dbReference type="PROSITE" id="PS51450">
    <property type="entry name" value="LRR"/>
    <property type="match status" value="3"/>
</dbReference>
<name>L8GX77_ACACF</name>
<dbReference type="STRING" id="1257118.L8GX77"/>
<dbReference type="Pfam" id="PF12799">
    <property type="entry name" value="LRR_4"/>
    <property type="match status" value="1"/>
</dbReference>
<dbReference type="Gene3D" id="3.80.10.10">
    <property type="entry name" value="Ribonuclease Inhibitor"/>
    <property type="match status" value="1"/>
</dbReference>
<evidence type="ECO:0000256" key="3">
    <source>
        <dbReference type="SAM" id="MobiDB-lite"/>
    </source>
</evidence>
<dbReference type="Pfam" id="PF13855">
    <property type="entry name" value="LRR_8"/>
    <property type="match status" value="1"/>
</dbReference>
<dbReference type="KEGG" id="acan:ACA1_058190"/>
<accession>L8GX77</accession>
<organism evidence="4 5">
    <name type="scientific">Acanthamoeba castellanii (strain ATCC 30010 / Neff)</name>
    <dbReference type="NCBI Taxonomy" id="1257118"/>
    <lineage>
        <taxon>Eukaryota</taxon>
        <taxon>Amoebozoa</taxon>
        <taxon>Discosea</taxon>
        <taxon>Longamoebia</taxon>
        <taxon>Centramoebida</taxon>
        <taxon>Acanthamoebidae</taxon>
        <taxon>Acanthamoeba</taxon>
    </lineage>
</organism>
<dbReference type="Proteomes" id="UP000011083">
    <property type="component" value="Unassembled WGS sequence"/>
</dbReference>
<reference evidence="4 5" key="1">
    <citation type="journal article" date="2013" name="Genome Biol.">
        <title>Genome of Acanthamoeba castellanii highlights extensive lateral gene transfer and early evolution of tyrosine kinase signaling.</title>
        <authorList>
            <person name="Clarke M."/>
            <person name="Lohan A.J."/>
            <person name="Liu B."/>
            <person name="Lagkouvardos I."/>
            <person name="Roy S."/>
            <person name="Zafar N."/>
            <person name="Bertelli C."/>
            <person name="Schilde C."/>
            <person name="Kianianmomeni A."/>
            <person name="Burglin T.R."/>
            <person name="Frech C."/>
            <person name="Turcotte B."/>
            <person name="Kopec K.O."/>
            <person name="Synnott J.M."/>
            <person name="Choo C."/>
            <person name="Paponov I."/>
            <person name="Finkler A."/>
            <person name="Soon Heng Tan C."/>
            <person name="Hutchins A.P."/>
            <person name="Weinmeier T."/>
            <person name="Rattei T."/>
            <person name="Chu J.S."/>
            <person name="Gimenez G."/>
            <person name="Irimia M."/>
            <person name="Rigden D.J."/>
            <person name="Fitzpatrick D.A."/>
            <person name="Lorenzo-Morales J."/>
            <person name="Bateman A."/>
            <person name="Chiu C.H."/>
            <person name="Tang P."/>
            <person name="Hegemann P."/>
            <person name="Fromm H."/>
            <person name="Raoult D."/>
            <person name="Greub G."/>
            <person name="Miranda-Saavedra D."/>
            <person name="Chen N."/>
            <person name="Nash P."/>
            <person name="Ginger M.L."/>
            <person name="Horn M."/>
            <person name="Schaap P."/>
            <person name="Caler L."/>
            <person name="Loftus B."/>
        </authorList>
    </citation>
    <scope>NUCLEOTIDE SEQUENCE [LARGE SCALE GENOMIC DNA]</scope>
    <source>
        <strain evidence="4 5">Neff</strain>
    </source>
</reference>
<evidence type="ECO:0000256" key="1">
    <source>
        <dbReference type="ARBA" id="ARBA00022614"/>
    </source>
</evidence>
<dbReference type="PRINTS" id="PR00019">
    <property type="entry name" value="LEURICHRPT"/>
</dbReference>
<sequence>MDEARLVFVDGVFPTDVTSHLAQLQQVSGASTSDDGGERAKVVAIVARHQHLEALPADLPYLPSLAAHLRELDLSLNRLTELPAALSCLERLEYLNLGHNAFAQVPALVLTSAQATTGGGGGLRHLFLGGNRLTSLPAELARLTRLENLSLGHNQFDSVPPVVYALTSLLSLSLNHNAIAAVDDGNDDGRSFARLSRLRTLDLSHNALTELALDVPRSLTSLDVSANTGLTTLALMPQLLSAKERKPAKLKRLDVSRCGLGGLSPTLAGFGRLAWVDYADNPWDDAHAYLRTRPLPAAVLAWLRIRGPAVPTEHAGAPLAIPPDAVTLGSQIDALENRYSLLGGRMSSSGEECTVKVYADDTPAETIAHEFSVLQTLYAGRDDSPLVGISFRPGQLPWLVFRKCLVCHVIEQRSLETHVKGQQLSVEERAQMAYHAAEAVDALLAGIDANFPEDEDERLTNERASLLALLYRDIQQSHHWLVQDPLDLLAAAAGDDRASPRWSLAPLPSSSLASSPQLVYAVGLLLHTVFAAGHARNDRNAGDVMARRPRRLAVELPLAVRQLLEWTWEWEKEAPTTTRKRRQPHMQPRVQVGHGERRPVLQDVMWLCFWLGHERTRVDATHGLGLRDFGPQLVYDMERADRGDNENENEKNENEDKNESEEGMDEETRNNLLGLFAETQRRVSERAMTLRSVKKEQKREQYWQVSHADLYSDDDDDDLEASDDDSDDSDDNGEASSGQGGLLQLQAMLANITNSFRDMTNA</sequence>
<dbReference type="GeneID" id="14918441"/>